<comment type="caution">
    <text evidence="1">The sequence shown here is derived from an EMBL/GenBank/DDBJ whole genome shotgun (WGS) entry which is preliminary data.</text>
</comment>
<dbReference type="InterPro" id="IPR018715">
    <property type="entry name" value="DUF2239"/>
</dbReference>
<dbReference type="Proteomes" id="UP000245048">
    <property type="component" value="Unassembled WGS sequence"/>
</dbReference>
<evidence type="ECO:0008006" key="3">
    <source>
        <dbReference type="Google" id="ProtNLM"/>
    </source>
</evidence>
<reference evidence="2" key="1">
    <citation type="submission" date="2017-10" db="EMBL/GenBank/DDBJ databases">
        <authorList>
            <person name="Toshchakov S.V."/>
            <person name="Goeva M.A."/>
        </authorList>
    </citation>
    <scope>NUCLEOTIDE SEQUENCE [LARGE SCALE GENOMIC DNA]</scope>
    <source>
        <strain evidence="2">JR1/69-1-13</strain>
    </source>
</reference>
<dbReference type="AlphaFoldDB" id="A0A2U1V1Q9"/>
<dbReference type="RefSeq" id="WP_109517976.1">
    <property type="nucleotide sequence ID" value="NZ_PDOA01000011.1"/>
</dbReference>
<accession>A0A2U1V1Q9</accession>
<dbReference type="OrthoDB" id="282960at2"/>
<proteinExistence type="predicted"/>
<dbReference type="EMBL" id="PDOA01000011">
    <property type="protein sequence ID" value="PWC27823.1"/>
    <property type="molecule type" value="Genomic_DNA"/>
</dbReference>
<keyword evidence="2" id="KW-1185">Reference proteome</keyword>
<protein>
    <recommendedName>
        <fullName evidence="3">DUF2239 domain-containing protein</fullName>
    </recommendedName>
</protein>
<name>A0A2U1V1Q9_9PROT</name>
<evidence type="ECO:0000313" key="1">
    <source>
        <dbReference type="EMBL" id="PWC27823.1"/>
    </source>
</evidence>
<sequence length="199" mass="21416">MNDSPDETESPGAGSFVVFEGFARLVSGTLAEAALAAKRAQERGTRSAVLVFDQATGAVTDLDLRGTEAEIAARHAPLARPATKRGRPKLGVVAREVTLLPRHWEWLASQPGGASVALRRLVEAARKLDSESGAPRRQTEAAYRFMSAMAGDLPGFEDAARALFAQDRERLLHCIRAWAPDIRDQLLRYLGPSGEASPG</sequence>
<gene>
    <name evidence="1" type="ORF">CR165_16125</name>
</gene>
<evidence type="ECO:0000313" key="2">
    <source>
        <dbReference type="Proteomes" id="UP000245048"/>
    </source>
</evidence>
<organism evidence="1 2">
    <name type="scientific">Teichococcus aestuarii</name>
    <dbReference type="NCBI Taxonomy" id="568898"/>
    <lineage>
        <taxon>Bacteria</taxon>
        <taxon>Pseudomonadati</taxon>
        <taxon>Pseudomonadota</taxon>
        <taxon>Alphaproteobacteria</taxon>
        <taxon>Acetobacterales</taxon>
        <taxon>Roseomonadaceae</taxon>
        <taxon>Roseomonas</taxon>
    </lineage>
</organism>
<dbReference type="Pfam" id="PF09998">
    <property type="entry name" value="DUF2239"/>
    <property type="match status" value="1"/>
</dbReference>